<dbReference type="EMBL" id="BMMT01000012">
    <property type="protein sequence ID" value="GGI95184.1"/>
    <property type="molecule type" value="Genomic_DNA"/>
</dbReference>
<comment type="caution">
    <text evidence="1">The sequence shown here is derived from an EMBL/GenBank/DDBJ whole genome shotgun (WGS) entry which is preliminary data.</text>
</comment>
<dbReference type="RefSeq" id="WP_188989062.1">
    <property type="nucleotide sequence ID" value="NZ_BMMT01000012.1"/>
</dbReference>
<dbReference type="AlphaFoldDB" id="A0A917K051"/>
<accession>A0A917K051</accession>
<name>A0A917K051_9PSEU</name>
<organism evidence="1 2">
    <name type="scientific">Saccharopolyspora thermophila</name>
    <dbReference type="NCBI Taxonomy" id="89367"/>
    <lineage>
        <taxon>Bacteria</taxon>
        <taxon>Bacillati</taxon>
        <taxon>Actinomycetota</taxon>
        <taxon>Actinomycetes</taxon>
        <taxon>Pseudonocardiales</taxon>
        <taxon>Pseudonocardiaceae</taxon>
        <taxon>Saccharopolyspora</taxon>
    </lineage>
</organism>
<evidence type="ECO:0000313" key="1">
    <source>
        <dbReference type="EMBL" id="GGI95184.1"/>
    </source>
</evidence>
<reference evidence="1 2" key="1">
    <citation type="journal article" date="2014" name="Int. J. Syst. Evol. Microbiol.">
        <title>Complete genome sequence of Corynebacterium casei LMG S-19264T (=DSM 44701T), isolated from a smear-ripened cheese.</title>
        <authorList>
            <consortium name="US DOE Joint Genome Institute (JGI-PGF)"/>
            <person name="Walter F."/>
            <person name="Albersmeier A."/>
            <person name="Kalinowski J."/>
            <person name="Ruckert C."/>
        </authorList>
    </citation>
    <scope>NUCLEOTIDE SEQUENCE [LARGE SCALE GENOMIC DNA]</scope>
    <source>
        <strain evidence="1 2">CGMCC 4.7206</strain>
    </source>
</reference>
<evidence type="ECO:0000313" key="2">
    <source>
        <dbReference type="Proteomes" id="UP000597989"/>
    </source>
</evidence>
<gene>
    <name evidence="1" type="ORF">GCM10011581_35360</name>
</gene>
<sequence length="478" mass="52926">MTETRSVGLPSLPTELAAEPVVLTPHPLQRCGAFAIAVMAGVDHPCAVDESSLGGVWKEMTEDLVGVAGLHDAKQPGGFWLSVSYMLWPNSKMNTTNRKKLTPQQRAEATRAWRTVPEVGEWPGAPCVLCGRQACGFFGKVDVPLAGSVEYLNTTVPGHGGVALCVGCLASFYALPYGCLVHSGRLSVVHSWDEEFLAAAIRNQLEHTRRQASWGEAPVLPAGGFEREQLVVDLLRRYRGRKTVTSGVSLLVFTNSNKKQEFTEHSLSQSLISWLRTTALWPRRAAAWSQLERACGGRKVSGQARLARLLVAEPHRVPRTIASTVHEAVDGTKPPRIPAAAVGLYELLSSFLYEVMKMPEQHVHEIEQLGVRAAELIIAQSEPLKKFTVAYRRPGDLRRWVNAQSVAWLTAEFARQREPFITPRQLKLLFEFSDQAWLYRNLFFTAVIAELHRRGYATDPEDAASARKGIETEDGEEL</sequence>
<protein>
    <recommendedName>
        <fullName evidence="3">Type I-B CRISPR-associated protein Cas8b1/Cst1</fullName>
    </recommendedName>
</protein>
<dbReference type="Proteomes" id="UP000597989">
    <property type="component" value="Unassembled WGS sequence"/>
</dbReference>
<evidence type="ECO:0008006" key="3">
    <source>
        <dbReference type="Google" id="ProtNLM"/>
    </source>
</evidence>
<proteinExistence type="predicted"/>